<proteinExistence type="predicted"/>
<evidence type="ECO:0000313" key="2">
    <source>
        <dbReference type="Proteomes" id="UP000265663"/>
    </source>
</evidence>
<organism evidence="1 2">
    <name type="scientific">Pyrenophora seminiperda CCB06</name>
    <dbReference type="NCBI Taxonomy" id="1302712"/>
    <lineage>
        <taxon>Eukaryota</taxon>
        <taxon>Fungi</taxon>
        <taxon>Dikarya</taxon>
        <taxon>Ascomycota</taxon>
        <taxon>Pezizomycotina</taxon>
        <taxon>Dothideomycetes</taxon>
        <taxon>Pleosporomycetidae</taxon>
        <taxon>Pleosporales</taxon>
        <taxon>Pleosporineae</taxon>
        <taxon>Pleosporaceae</taxon>
        <taxon>Pyrenophora</taxon>
    </lineage>
</organism>
<dbReference type="Proteomes" id="UP000265663">
    <property type="component" value="Unassembled WGS sequence"/>
</dbReference>
<evidence type="ECO:0000313" key="1">
    <source>
        <dbReference type="EMBL" id="RMZ67944.1"/>
    </source>
</evidence>
<accession>A0A3M7M0L0</accession>
<protein>
    <submittedName>
        <fullName evidence="1">Uncharacterized protein</fullName>
    </submittedName>
</protein>
<name>A0A3M7M0L0_9PLEO</name>
<dbReference type="AlphaFoldDB" id="A0A3M7M0L0"/>
<reference evidence="1 2" key="1">
    <citation type="journal article" date="2014" name="PLoS ONE">
        <title>De novo Genome Assembly of the Fungal Plant Pathogen Pyrenophora semeniperda.</title>
        <authorList>
            <person name="Soliai M.M."/>
            <person name="Meyer S.E."/>
            <person name="Udall J.A."/>
            <person name="Elzinga D.E."/>
            <person name="Hermansen R.A."/>
            <person name="Bodily P.M."/>
            <person name="Hart A.A."/>
            <person name="Coleman C.E."/>
        </authorList>
    </citation>
    <scope>NUCLEOTIDE SEQUENCE [LARGE SCALE GENOMIC DNA]</scope>
    <source>
        <strain evidence="1 2">CCB06</strain>
        <tissue evidence="1">Mycelium</tissue>
    </source>
</reference>
<gene>
    <name evidence="1" type="ORF">GMOD_00004029</name>
</gene>
<sequence>MRCGALVSLTGRASIYLLALSMYSVSISSWDLCARSSTDLETCTKFEWLAPVPLATSDSLLGTSWRGFKFISNVWSDLAFSASPESTKTCVLFLVSSHRNSFSASDSTDGTFPLTALSFSVDIVSSVADFLIVLAALIALCSASFSYGSGVWPAVTSASLLTAPGRVSNLNKLLSGLTDLLRSLAGEADLNSGTGVVDIDSSDGNFGVAAPVMVGLWLAGDSLYLD</sequence>
<dbReference type="EMBL" id="KE747814">
    <property type="protein sequence ID" value="RMZ67944.1"/>
    <property type="molecule type" value="Genomic_DNA"/>
</dbReference>
<keyword evidence="2" id="KW-1185">Reference proteome</keyword>